<dbReference type="Proteomes" id="UP000283509">
    <property type="component" value="Unassembled WGS sequence"/>
</dbReference>
<dbReference type="OrthoDB" id="10479090at2759"/>
<dbReference type="Gene3D" id="1.20.58.390">
    <property type="entry name" value="Neurotransmitter-gated ion-channel transmembrane domain"/>
    <property type="match status" value="1"/>
</dbReference>
<evidence type="ECO:0000256" key="5">
    <source>
        <dbReference type="ARBA" id="ARBA00023136"/>
    </source>
</evidence>
<evidence type="ECO:0000256" key="8">
    <source>
        <dbReference type="PROSITE-ProRule" id="PRU00124"/>
    </source>
</evidence>
<dbReference type="Gene3D" id="2.70.170.10">
    <property type="entry name" value="Neurotransmitter-gated ion-channel ligand-binding domain"/>
    <property type="match status" value="1"/>
</dbReference>
<dbReference type="PROSITE" id="PS51828">
    <property type="entry name" value="PTX_2"/>
    <property type="match status" value="1"/>
</dbReference>
<dbReference type="InterPro" id="IPR006202">
    <property type="entry name" value="Neur_chan_lig-bd"/>
</dbReference>
<comment type="caution">
    <text evidence="9">Lacks conserved residue(s) required for the propagation of feature annotation.</text>
</comment>
<evidence type="ECO:0000256" key="9">
    <source>
        <dbReference type="PROSITE-ProRule" id="PRU01172"/>
    </source>
</evidence>
<keyword evidence="10" id="KW-0812">Transmembrane</keyword>
<dbReference type="InterPro" id="IPR038050">
    <property type="entry name" value="Neuro_actylchol_rec"/>
</dbReference>
<dbReference type="PRINTS" id="PR00895">
    <property type="entry name" value="PENTAXIN"/>
</dbReference>
<feature type="transmembrane region" description="Helical" evidence="10">
    <location>
        <begin position="932"/>
        <end position="950"/>
    </location>
</feature>
<feature type="domain" description="C-type lectin" evidence="12">
    <location>
        <begin position="431"/>
        <end position="549"/>
    </location>
</feature>
<dbReference type="CDD" id="cd00112">
    <property type="entry name" value="LDLa"/>
    <property type="match status" value="1"/>
</dbReference>
<feature type="transmembrane region" description="Helical" evidence="10">
    <location>
        <begin position="903"/>
        <end position="925"/>
    </location>
</feature>
<dbReference type="InterPro" id="IPR018378">
    <property type="entry name" value="C-type_lectin_CS"/>
</dbReference>
<dbReference type="SMART" id="SM00192">
    <property type="entry name" value="LDLa"/>
    <property type="match status" value="1"/>
</dbReference>
<dbReference type="PROSITE" id="PS50068">
    <property type="entry name" value="LDLRA_2"/>
    <property type="match status" value="1"/>
</dbReference>
<feature type="domain" description="Pentraxin (PTX)" evidence="13">
    <location>
        <begin position="324"/>
        <end position="425"/>
    </location>
</feature>
<protein>
    <submittedName>
        <fullName evidence="14">Gamma-aminobutyric acid receptor subunit beta</fullName>
    </submittedName>
</protein>
<comment type="subcellular location">
    <subcellularLocation>
        <location evidence="2">Membrane</location>
        <topology evidence="2">Multi-pass membrane protein</topology>
    </subcellularLocation>
</comment>
<keyword evidence="15" id="KW-1185">Reference proteome</keyword>
<dbReference type="PANTHER" id="PTHR19277">
    <property type="entry name" value="PENTRAXIN"/>
    <property type="match status" value="1"/>
</dbReference>
<evidence type="ECO:0000256" key="4">
    <source>
        <dbReference type="ARBA" id="ARBA00022837"/>
    </source>
</evidence>
<keyword evidence="11" id="KW-0732">Signal</keyword>
<keyword evidence="3" id="KW-0479">Metal-binding</keyword>
<dbReference type="Pfam" id="PF02931">
    <property type="entry name" value="Neur_chan_LBD"/>
    <property type="match status" value="1"/>
</dbReference>
<dbReference type="SUPFAM" id="SSF56436">
    <property type="entry name" value="C-type lectin-like"/>
    <property type="match status" value="1"/>
</dbReference>
<keyword evidence="4" id="KW-0106">Calcium</keyword>
<dbReference type="Gene3D" id="4.10.400.10">
    <property type="entry name" value="Low-density Lipoprotein Receptor"/>
    <property type="match status" value="1"/>
</dbReference>
<dbReference type="SUPFAM" id="SSF63712">
    <property type="entry name" value="Nicotinic receptor ligand binding domain-like"/>
    <property type="match status" value="1"/>
</dbReference>
<evidence type="ECO:0000256" key="3">
    <source>
        <dbReference type="ARBA" id="ARBA00022723"/>
    </source>
</evidence>
<comment type="cofactor">
    <cofactor evidence="1">
        <name>Ca(2+)</name>
        <dbReference type="ChEBI" id="CHEBI:29108"/>
    </cofactor>
</comment>
<comment type="caution">
    <text evidence="14">The sequence shown here is derived from an EMBL/GenBank/DDBJ whole genome shotgun (WGS) entry which is preliminary data.</text>
</comment>
<name>A0A423SAN6_PENVA</name>
<dbReference type="SUPFAM" id="SSF57424">
    <property type="entry name" value="LDL receptor-like module"/>
    <property type="match status" value="1"/>
</dbReference>
<gene>
    <name evidence="14" type="ORF">C7M84_020950</name>
</gene>
<dbReference type="PROSITE" id="PS00236">
    <property type="entry name" value="NEUROTR_ION_CHANNEL"/>
    <property type="match status" value="1"/>
</dbReference>
<evidence type="ECO:0000256" key="2">
    <source>
        <dbReference type="ARBA" id="ARBA00004141"/>
    </source>
</evidence>
<evidence type="ECO:0000259" key="13">
    <source>
        <dbReference type="PROSITE" id="PS51828"/>
    </source>
</evidence>
<dbReference type="InterPro" id="IPR001304">
    <property type="entry name" value="C-type_lectin-like"/>
</dbReference>
<keyword evidence="7" id="KW-0325">Glycoprotein</keyword>
<evidence type="ECO:0000256" key="6">
    <source>
        <dbReference type="ARBA" id="ARBA00023157"/>
    </source>
</evidence>
<dbReference type="PROSITE" id="PS01209">
    <property type="entry name" value="LDLRA_1"/>
    <property type="match status" value="1"/>
</dbReference>
<accession>A0A423SAN6</accession>
<dbReference type="InterPro" id="IPR016186">
    <property type="entry name" value="C-type_lectin-like/link_sf"/>
</dbReference>
<dbReference type="InterPro" id="IPR013320">
    <property type="entry name" value="ConA-like_dom_sf"/>
</dbReference>
<feature type="transmembrane region" description="Helical" evidence="10">
    <location>
        <begin position="1023"/>
        <end position="1042"/>
    </location>
</feature>
<dbReference type="InterPro" id="IPR036734">
    <property type="entry name" value="Neur_chan_lig-bd_sf"/>
</dbReference>
<feature type="disulfide bond" evidence="8">
    <location>
        <begin position="657"/>
        <end position="675"/>
    </location>
</feature>
<evidence type="ECO:0000259" key="12">
    <source>
        <dbReference type="PROSITE" id="PS50041"/>
    </source>
</evidence>
<reference evidence="14 15" key="2">
    <citation type="submission" date="2019-01" db="EMBL/GenBank/DDBJ databases">
        <title>The decoding of complex shrimp genome reveals the adaptation for benthos swimmer, frequently molting mechanism and breeding impact on genome.</title>
        <authorList>
            <person name="Sun Y."/>
            <person name="Gao Y."/>
            <person name="Yu Y."/>
        </authorList>
    </citation>
    <scope>NUCLEOTIDE SEQUENCE [LARGE SCALE GENOMIC DNA]</scope>
    <source>
        <tissue evidence="14">Muscle</tissue>
    </source>
</reference>
<dbReference type="InterPro" id="IPR002172">
    <property type="entry name" value="LDrepeatLR_classA_rpt"/>
</dbReference>
<dbReference type="Pfam" id="PF00354">
    <property type="entry name" value="Pentaxin"/>
    <property type="match status" value="1"/>
</dbReference>
<dbReference type="EMBL" id="QCYY01004263">
    <property type="protein sequence ID" value="ROT61278.1"/>
    <property type="molecule type" value="Genomic_DNA"/>
</dbReference>
<dbReference type="GO" id="GO:0016020">
    <property type="term" value="C:membrane"/>
    <property type="evidence" value="ECO:0007669"/>
    <property type="project" value="UniProtKB-SubCell"/>
</dbReference>
<dbReference type="PROSITE" id="PS50041">
    <property type="entry name" value="C_TYPE_LECTIN_2"/>
    <property type="match status" value="1"/>
</dbReference>
<dbReference type="AlphaFoldDB" id="A0A423SAN6"/>
<dbReference type="Gene3D" id="3.10.100.10">
    <property type="entry name" value="Mannose-Binding Protein A, subunit A"/>
    <property type="match status" value="1"/>
</dbReference>
<organism evidence="14 15">
    <name type="scientific">Penaeus vannamei</name>
    <name type="common">Whiteleg shrimp</name>
    <name type="synonym">Litopenaeus vannamei</name>
    <dbReference type="NCBI Taxonomy" id="6689"/>
    <lineage>
        <taxon>Eukaryota</taxon>
        <taxon>Metazoa</taxon>
        <taxon>Ecdysozoa</taxon>
        <taxon>Arthropoda</taxon>
        <taxon>Crustacea</taxon>
        <taxon>Multicrustacea</taxon>
        <taxon>Malacostraca</taxon>
        <taxon>Eumalacostraca</taxon>
        <taxon>Eucarida</taxon>
        <taxon>Decapoda</taxon>
        <taxon>Dendrobranchiata</taxon>
        <taxon>Penaeoidea</taxon>
        <taxon>Penaeidae</taxon>
        <taxon>Penaeus</taxon>
    </lineage>
</organism>
<evidence type="ECO:0000256" key="10">
    <source>
        <dbReference type="SAM" id="Phobius"/>
    </source>
</evidence>
<evidence type="ECO:0000256" key="7">
    <source>
        <dbReference type="ARBA" id="ARBA00023180"/>
    </source>
</evidence>
<dbReference type="Pfam" id="PF00059">
    <property type="entry name" value="Lectin_C"/>
    <property type="match status" value="1"/>
</dbReference>
<dbReference type="GO" id="GO:0046872">
    <property type="term" value="F:metal ion binding"/>
    <property type="evidence" value="ECO:0007669"/>
    <property type="project" value="UniProtKB-KW"/>
</dbReference>
<evidence type="ECO:0000313" key="15">
    <source>
        <dbReference type="Proteomes" id="UP000283509"/>
    </source>
</evidence>
<dbReference type="SMART" id="SM00159">
    <property type="entry name" value="PTX"/>
    <property type="match status" value="1"/>
</dbReference>
<evidence type="ECO:0000256" key="11">
    <source>
        <dbReference type="SAM" id="SignalP"/>
    </source>
</evidence>
<keyword evidence="10" id="KW-1133">Transmembrane helix</keyword>
<feature type="signal peptide" evidence="11">
    <location>
        <begin position="1"/>
        <end position="25"/>
    </location>
</feature>
<dbReference type="InterPro" id="IPR036719">
    <property type="entry name" value="Neuro-gated_channel_TM_sf"/>
</dbReference>
<dbReference type="GO" id="GO:0005230">
    <property type="term" value="F:extracellular ligand-gated monoatomic ion channel activity"/>
    <property type="evidence" value="ECO:0007669"/>
    <property type="project" value="InterPro"/>
</dbReference>
<feature type="disulfide bond" evidence="8">
    <location>
        <begin position="669"/>
        <end position="684"/>
    </location>
</feature>
<feature type="chain" id="PRO_5019579656" evidence="11">
    <location>
        <begin position="26"/>
        <end position="1043"/>
    </location>
</feature>
<dbReference type="PROSITE" id="PS00615">
    <property type="entry name" value="C_TYPE_LECTIN_1"/>
    <property type="match status" value="1"/>
</dbReference>
<dbReference type="InterPro" id="IPR023415">
    <property type="entry name" value="LDLR_class-A_CS"/>
</dbReference>
<evidence type="ECO:0000313" key="14">
    <source>
        <dbReference type="EMBL" id="ROT61278.1"/>
    </source>
</evidence>
<keyword evidence="14" id="KW-0675">Receptor</keyword>
<dbReference type="InterPro" id="IPR036055">
    <property type="entry name" value="LDL_receptor-like_sf"/>
</dbReference>
<dbReference type="InterPro" id="IPR001759">
    <property type="entry name" value="PTX_dom"/>
</dbReference>
<sequence length="1043" mass="117130">MMHVVVMASWVLHVLAPGLMHLVSAYCKSPFTRSEVTEAGWPSPSCLARSVNIPLKGVLLRKCSSKPFLFLLTLIKIGNFESQIEAASDGGRSLALSFVVASADTVCNKNRERPAHSLVTSTSKWRLNAARVEGLRTKVLEDEEGALQTRAFGLQTDVERPASTTSFVRYDFRSEAEERPPIAEATLCYRFSIARYRSIVPFVSYAYSDKADNAILPEVPRLPFSLACVCSRPIHPLNAVCFHSNITCRHNNFSETALSFRGIRNESAIEQGRGEEQGQKRIQSNTDLDFYFNDEKETTDLRLDDTLDVWNHHCLVFSHPGFRIYVNGRLSERGRLSSPALDLPLNGTLYLGQEQDRLDGGLDPHQSFSGLLAQVNLWDYALQDDVIHSIANCTSNDQGNVLAFDTAPVELSEALTEVLGVEALCARPPRFVIVPERKSPSEAAAFCELADSRFYIPTEGEANERLFNDSRQFVGACGGKSYKLLFLGATDREEEGHWVRTHDGRPLSYTAWGSGEPNGGRKRNCLVQTKHSDRWGDVECDQELCFVCGRTNVDFLQLRGLCHDDEHQTRFLFDGYLRGKPFFRGYYTMLIFHSGDKEWLLQDTTDNVTVAVLSLAQETGFPIGRQTWRMSSSLCGFPAGAAVVLGLSTCTTQEFMCTDGSCVHRGRRCNLRDDCADGSDEQNCTIVHFSDSYHNHRPPPGPSVGAPLEIDAGVELIRFSKIDDINLAFNMEIEVALAWTDSNLRYKNLKEQEGWNKLSSLEVEKIWSPDVEFLNVNNGELRRLKSGVFVQRLGEADPPVFTDVKMDTMYQAQAGRLVQREQYYGSFNCHFGLFHYPFDTQSCSILVKLASADTQVIVLRNGSVFYNGRSELPKYSIRNIAAHLTARSDYAVLQVTFDLERRWSLLVLTIFMPTFLLLGIGYGTLYIQLKAFQVRAIMTLTTLLVLYTLFNQVSSALPDTAYIKMIDIVIIVHIAVERLEPGEAKPPKTVRVSPAEQMRPEGRWLLRVKSITATQVLEVSRKMVFPLIVSVFALVYWLAIFVH</sequence>
<dbReference type="SUPFAM" id="SSF49899">
    <property type="entry name" value="Concanavalin A-like lectins/glucanases"/>
    <property type="match status" value="1"/>
</dbReference>
<dbReference type="InterPro" id="IPR016187">
    <property type="entry name" value="CTDL_fold"/>
</dbReference>
<keyword evidence="5 10" id="KW-0472">Membrane</keyword>
<dbReference type="Pfam" id="PF00057">
    <property type="entry name" value="Ldl_recept_a"/>
    <property type="match status" value="1"/>
</dbReference>
<dbReference type="InterPro" id="IPR051360">
    <property type="entry name" value="Neuronal_Pentraxin_Related"/>
</dbReference>
<evidence type="ECO:0000256" key="1">
    <source>
        <dbReference type="ARBA" id="ARBA00001913"/>
    </source>
</evidence>
<reference evidence="14 15" key="1">
    <citation type="submission" date="2018-04" db="EMBL/GenBank/DDBJ databases">
        <authorList>
            <person name="Zhang X."/>
            <person name="Yuan J."/>
            <person name="Li F."/>
            <person name="Xiang J."/>
        </authorList>
    </citation>
    <scope>NUCLEOTIDE SEQUENCE [LARGE SCALE GENOMIC DNA]</scope>
    <source>
        <tissue evidence="14">Muscle</tissue>
    </source>
</reference>
<proteinExistence type="predicted"/>
<keyword evidence="6 8" id="KW-1015">Disulfide bond</keyword>
<dbReference type="Gene3D" id="2.60.120.200">
    <property type="match status" value="1"/>
</dbReference>
<dbReference type="PANTHER" id="PTHR19277:SF125">
    <property type="entry name" value="B6"/>
    <property type="match status" value="1"/>
</dbReference>
<dbReference type="InterPro" id="IPR018000">
    <property type="entry name" value="Neurotransmitter_ion_chnl_CS"/>
</dbReference>
<feature type="disulfide bond" evidence="8">
    <location>
        <begin position="650"/>
        <end position="662"/>
    </location>
</feature>
<dbReference type="SUPFAM" id="SSF90112">
    <property type="entry name" value="Neurotransmitter-gated ion-channel transmembrane pore"/>
    <property type="match status" value="1"/>
</dbReference>